<dbReference type="FunFam" id="2.10.25.10:FF:000575">
    <property type="entry name" value="Crumbs, isoform C"/>
    <property type="match status" value="1"/>
</dbReference>
<dbReference type="FunFam" id="2.10.50.10:FF:000018">
    <property type="entry name" value="Sushi, von Willebrand factor type A, EGF and pentraxin domain-containing 1"/>
    <property type="match status" value="1"/>
</dbReference>
<keyword evidence="3" id="KW-0964">Secreted</keyword>
<feature type="domain" description="EGF-like" evidence="12">
    <location>
        <begin position="1320"/>
        <end position="1356"/>
    </location>
</feature>
<reference evidence="16" key="2">
    <citation type="journal article" date="2023" name="Science">
        <title>Genomic signatures of disease resistance in endangered staghorn corals.</title>
        <authorList>
            <person name="Vollmer S.V."/>
            <person name="Selwyn J.D."/>
            <person name="Despard B.A."/>
            <person name="Roesel C.L."/>
        </authorList>
    </citation>
    <scope>NUCLEOTIDE SEQUENCE</scope>
    <source>
        <strain evidence="16">K2</strain>
    </source>
</reference>
<feature type="disulfide bond" evidence="10">
    <location>
        <begin position="2070"/>
        <end position="2079"/>
    </location>
</feature>
<keyword evidence="8 10" id="KW-1015">Disulfide bond</keyword>
<dbReference type="InterPro" id="IPR013320">
    <property type="entry name" value="ConA-like_dom_sf"/>
</dbReference>
<dbReference type="FunFam" id="2.10.25.10:FF:000117">
    <property type="entry name" value="Delta-like protein"/>
    <property type="match status" value="2"/>
</dbReference>
<dbReference type="SMART" id="SM00032">
    <property type="entry name" value="CCP"/>
    <property type="match status" value="9"/>
</dbReference>
<dbReference type="PANTHER" id="PTHR45836:SF13">
    <property type="entry name" value="PROTEIN CRUMBS"/>
    <property type="match status" value="1"/>
</dbReference>
<feature type="domain" description="Sushi" evidence="14">
    <location>
        <begin position="537"/>
        <end position="599"/>
    </location>
</feature>
<dbReference type="PROSITE" id="PS50923">
    <property type="entry name" value="SUSHI"/>
    <property type="match status" value="8"/>
</dbReference>
<evidence type="ECO:0000256" key="2">
    <source>
        <dbReference type="ARBA" id="ARBA00022473"/>
    </source>
</evidence>
<evidence type="ECO:0000256" key="6">
    <source>
        <dbReference type="ARBA" id="ARBA00022729"/>
    </source>
</evidence>
<dbReference type="PANTHER" id="PTHR45836">
    <property type="entry name" value="SLIT HOMOLOG"/>
    <property type="match status" value="1"/>
</dbReference>
<dbReference type="Pfam" id="PF00084">
    <property type="entry name" value="Sushi"/>
    <property type="match status" value="7"/>
</dbReference>
<evidence type="ECO:0000256" key="4">
    <source>
        <dbReference type="ARBA" id="ARBA00022530"/>
    </source>
</evidence>
<evidence type="ECO:0000256" key="5">
    <source>
        <dbReference type="ARBA" id="ARBA00022536"/>
    </source>
</evidence>
<dbReference type="PROSITE" id="PS50026">
    <property type="entry name" value="EGF_3"/>
    <property type="match status" value="23"/>
</dbReference>
<feature type="domain" description="EGF-like" evidence="12">
    <location>
        <begin position="1776"/>
        <end position="1812"/>
    </location>
</feature>
<dbReference type="InterPro" id="IPR003410">
    <property type="entry name" value="HYR_dom"/>
</dbReference>
<feature type="domain" description="Pentraxin (PTX)" evidence="15">
    <location>
        <begin position="2123"/>
        <end position="2327"/>
    </location>
</feature>
<feature type="domain" description="HYR" evidence="13">
    <location>
        <begin position="323"/>
        <end position="407"/>
    </location>
</feature>
<dbReference type="FunFam" id="2.10.25.10:FF:000080">
    <property type="entry name" value="Neurogenic locus notch 1"/>
    <property type="match status" value="1"/>
</dbReference>
<dbReference type="EMBL" id="JARQWQ010000036">
    <property type="protein sequence ID" value="KAK2560439.1"/>
    <property type="molecule type" value="Genomic_DNA"/>
</dbReference>
<feature type="domain" description="HYR" evidence="13">
    <location>
        <begin position="832"/>
        <end position="913"/>
    </location>
</feature>
<feature type="disulfide bond" evidence="10">
    <location>
        <begin position="1802"/>
        <end position="1811"/>
    </location>
</feature>
<feature type="domain" description="EGF-like" evidence="12">
    <location>
        <begin position="1662"/>
        <end position="1698"/>
    </location>
</feature>
<dbReference type="PROSITE" id="PS01186">
    <property type="entry name" value="EGF_2"/>
    <property type="match status" value="20"/>
</dbReference>
<dbReference type="SUPFAM" id="SSF57535">
    <property type="entry name" value="Complement control module/SCR domain"/>
    <property type="match status" value="8"/>
</dbReference>
<evidence type="ECO:0000256" key="9">
    <source>
        <dbReference type="ARBA" id="ARBA00023180"/>
    </source>
</evidence>
<proteinExistence type="predicted"/>
<feature type="disulfide bond" evidence="10">
    <location>
        <begin position="1460"/>
        <end position="1469"/>
    </location>
</feature>
<dbReference type="SMART" id="SM01411">
    <property type="entry name" value="Ephrin_rec_like"/>
    <property type="match status" value="3"/>
</dbReference>
<dbReference type="SMART" id="SM00159">
    <property type="entry name" value="PTX"/>
    <property type="match status" value="1"/>
</dbReference>
<name>A0AAD9QFZ0_ACRCE</name>
<dbReference type="FunFam" id="2.10.25.10:FF:000004">
    <property type="entry name" value="Neurogenic locus notch 1"/>
    <property type="match status" value="3"/>
</dbReference>
<feature type="disulfide bond" evidence="10">
    <location>
        <begin position="1954"/>
        <end position="1963"/>
    </location>
</feature>
<dbReference type="PROSITE" id="PS00010">
    <property type="entry name" value="ASX_HYDROXYL"/>
    <property type="match status" value="21"/>
</dbReference>
<feature type="disulfide bond" evidence="10">
    <location>
        <begin position="1916"/>
        <end position="1925"/>
    </location>
</feature>
<accession>A0AAD9QFZ0</accession>
<dbReference type="InterPro" id="IPR018097">
    <property type="entry name" value="EGF_Ca-bd_CS"/>
</dbReference>
<feature type="domain" description="EGF-like" evidence="12">
    <location>
        <begin position="1890"/>
        <end position="1926"/>
    </location>
</feature>
<feature type="disulfide bond" evidence="10">
    <location>
        <begin position="1878"/>
        <end position="1887"/>
    </location>
</feature>
<dbReference type="Pfam" id="PF00008">
    <property type="entry name" value="EGF"/>
    <property type="match status" value="15"/>
</dbReference>
<feature type="domain" description="Sushi" evidence="14">
    <location>
        <begin position="261"/>
        <end position="324"/>
    </location>
</feature>
<keyword evidence="5 10" id="KW-0245">EGF-like domain</keyword>
<dbReference type="SMART" id="SM00179">
    <property type="entry name" value="EGF_CA"/>
    <property type="match status" value="22"/>
</dbReference>
<evidence type="ECO:0000259" key="12">
    <source>
        <dbReference type="PROSITE" id="PS50026"/>
    </source>
</evidence>
<dbReference type="Gene3D" id="2.10.25.10">
    <property type="entry name" value="Laminin"/>
    <property type="match status" value="22"/>
</dbReference>
<dbReference type="FunFam" id="2.10.25.10:FF:000045">
    <property type="entry name" value="Slit guidance ligand 2"/>
    <property type="match status" value="1"/>
</dbReference>
<feature type="disulfide bond" evidence="10">
    <location>
        <begin position="1726"/>
        <end position="1735"/>
    </location>
</feature>
<dbReference type="PROSITE" id="PS50825">
    <property type="entry name" value="HYR"/>
    <property type="match status" value="5"/>
</dbReference>
<sequence>MSTPCRGKSQVSYGTQCLVTCNHGFEIVGNQSSLCDINGSWNPKTTANCRVRACPPLRAPDNGQIIPEICKIKPLHGQNCSYECRSGFARVGSFSNMCDNGKWTQGIFHCKDVEAPSFGDTCPTSRSIVAEKGSTSAVVNWAQVKVTDNHQANLTVFPAVTPPHIFSEGDHAVVYTAKDPSGNIKQCSFKITVQVLRCPTLSSPVNGKIENSACGNIYGTVCRLACQKGYDLKGSVERKCDKKAGTNVVYWTGNATSCEVIQCPSLNTPDYAIQSGYGCSGLSSNYGTSCFFSCILGYQSIVGSQKRTCLETRQWSGTDLQCEDVSAPVFSNCPSNIVASADRGTTSTLVTWSHPTASDNSGFIPNITHQGKQPGDTFSAGEHNILYLALDKTGNVGECKFKVFVLVVRCLPRLYAPAGGALQCTKGNQYGSECSFACHDGHTINGSDRRICEKDPVTSLGFWTGSETKCELVKCDRLVPPPNSILFGCRGRTLHNVFGDKCLLYCVRGYRQVNGSTERICQANGTWSGEKPHCQVVHCKSLHAPPDGQVKPDSCRTYPEYGTTCHFSCSQGYRLHGEPIVTCLSDGLWSGNTTTFCKDVERPLFGGTCPSSDIKRYADRAKNYTTVNWPPVVATDNSGRVANVTKLGLPTGSKFYEGRHEVIYNASDAAGNYRICKFRVTVEILRCQTLFPPLNGFLVGDCDNSFGFTCQMKCKDGYNLLGSKILTCLHKPSHLTGYWDGSIPSCKNVTPPVFMSCPSDIRASINVSSTVLVNWTEPVALDNGDLAPQVTAVPPGIRPPHNFNKTTLVVYTARDASGNKKECSFKVVLEDNLGPQVVYCPADQDITATKMTTTVTWNEPRFKDNSNSPLLITCSHQSGAAFYWGTWNVFCTAYDDNPDNDPAICKFTITVKPKECSDLPPPKGGAKACDDWLFGTFCSPFCSNKFDFAQPLLSSIWVCGAKGNWRPTNRFPDCTKIYHANDVRMAMNLHYYYGNCTTPEAQAQIKHNFIQLLNESFFKEVCQDPALKDKCKADNVKVTCDAVDSVTSRRRRSADDVGGRKRSRRSILITRTTITLDIVVELDGIEANDTKEGAILIGEEGTKIGKNIRRRIRTAVDNGNLSLTIDGTKFVADGNSFNISEPKQFCTKGQTLKEGYCLSCTLGTYLDSATGKCKDCPIGSYQELSAQEECLMCPPGTSTTDSRTQNSSDCLALCQPGSYSPTKVEPCFLCDKGYYQTKEGQSSCLQCGPNKTTSAEGSNSSTQCGVPCPAGSFSPTGLAPCFLCDRRSFQPRNKSRVCFSCPGTTVTLRPGSKSEQDCIEIDECDSNPCINNSTCTDLIGDFLCSCQPGYTGKQCDTDIDDCQDKPCFNNGTCQDLTNNYTCSCALGYRGVNCKEDIDECVSSPCSNNASCRNLPGGYQCQCEPGYTGRLCDTDIDECLLSPCQNGATCRDKINNYECACPVGYQGNDCEENIDDCASDPCQNWGYCRDGIDSYQCNCLAGFNGTRCEHNIDECAGAECKNNATCFDQINGFYCICERGFSGSACEFNIDECISNPCQNQATCLDMVNGYHCACHDGFNGLHCENNIDDCASSPCSNNGSCQDGVNNFTCVCPVGFAGEICSVDIDYCTSMPCLNNGTCFDGSTSFTCQCPDGFEGDLCQSNIDNCKNVTCLNNGTCIDGLYGYKCACADGFVGILCEVNIDDCGRNPCVNDGTCADLINDYSCTCRKGYTGKNCSIDIDECASSPCKNNASCIDKVHDYRCSCVDGFSGAHCEVDIDDCKVNPCGNGSTCRDGLNSYTCDCAPGFLGDDCTVQIDECASFPCYYGGTCFDQINGFVCVCPNGLTGLQCEVNIDHCKSSPCANNGVCSDVVANYTCSCPEGFNGYNCENRIDYCKETNCSQNGVCVNSHNHFYCNCSSGYFGDYCELEIDECLPRPCFNNGTCYDAINSFTCLCADGYTGKYCEHNIDDCVNASCQNGAFCVDHTLGYSCLCLPGYNGTYCQTEINECESNPCSNNGTCIDLIPGYRCECLDQFTGEKCQNVTDVCLSMPCLNSGTCKSYDYLGDFSCTCKAGFTGENCEVDIDDCASDPCMPNAYCRDMMNSYSCECFPSYFGDNCDIFLGGDFDLIFKRKSIDDMVLLSDGKGLPNMDSFTIAMYLRADSRYKSGTLFSYSVPQQPNHTIVLSFTDSQVQLEIKDSIATAEMKLTDDHWHFLGVVWQAVTGIVSVYADGTEIKKSRNVKANDTIIGGGWVVLGQRFLAEVKMSTLSTAFAGTMHQVGFWNDAADPLDMWNAAQNCTWPIAGNLRAWNSFLFGIKGHVEKRFMTQCKAFDMCTTNCSHFLRCEFYQEEYNCTCQPGFSGLECDINSDDCSSNPCVNGKCVDGVNRYDCDCNKGYWGVNCEKKIINEGACPELEEPINGTKSCRKVAGEISCTMACDKGYSFEAEAVTTYVCGPHTKWIWNGMTDMTIPTCLRNAAPKEIEHRFSVVFAGMKCEDIQSHDELRSALENRLSSTLSTLSGCHSCKLKTVSVPGCESKGNQRPKRAIDTTVEVLFSVVVDKDINSSSSEDNVEEKSEAVLFQMQYAVSTGQFMISLHGINTTAQRSSLRHLFSKVTCSVGSVPSNDGKRCGQY</sequence>
<feature type="disulfide bond" evidence="10">
    <location>
        <begin position="1498"/>
        <end position="1507"/>
    </location>
</feature>
<dbReference type="InterPro" id="IPR000152">
    <property type="entry name" value="EGF-type_Asp/Asn_hydroxyl_site"/>
</dbReference>
<dbReference type="InterPro" id="IPR035976">
    <property type="entry name" value="Sushi/SCR/CCP_sf"/>
</dbReference>
<dbReference type="CDD" id="cd00054">
    <property type="entry name" value="EGF_CA"/>
    <property type="match status" value="22"/>
</dbReference>
<dbReference type="CDD" id="cd00033">
    <property type="entry name" value="CCP"/>
    <property type="match status" value="8"/>
</dbReference>
<feature type="disulfide bond" evidence="10">
    <location>
        <begin position="1384"/>
        <end position="1393"/>
    </location>
</feature>
<feature type="domain" description="EGF-like" evidence="12">
    <location>
        <begin position="2082"/>
        <end position="2118"/>
    </location>
</feature>
<dbReference type="GO" id="GO:0001764">
    <property type="term" value="P:neuron migration"/>
    <property type="evidence" value="ECO:0007669"/>
    <property type="project" value="UniProtKB-ARBA"/>
</dbReference>
<dbReference type="Gene3D" id="2.10.70.10">
    <property type="entry name" value="Complement Module, domain 1"/>
    <property type="match status" value="8"/>
</dbReference>
<dbReference type="Pfam" id="PF12661">
    <property type="entry name" value="hEGF"/>
    <property type="match status" value="5"/>
</dbReference>
<gene>
    <name evidence="16" type="ORF">P5673_016783</name>
</gene>
<evidence type="ECO:0000313" key="16">
    <source>
        <dbReference type="EMBL" id="KAK2560439.1"/>
    </source>
</evidence>
<feature type="domain" description="Sushi" evidence="14">
    <location>
        <begin position="52"/>
        <end position="112"/>
    </location>
</feature>
<dbReference type="FunFam" id="2.10.25.10:FF:000143">
    <property type="entry name" value="Protein crumbs 1"/>
    <property type="match status" value="4"/>
</dbReference>
<dbReference type="GO" id="GO:0043235">
    <property type="term" value="C:receptor complex"/>
    <property type="evidence" value="ECO:0007669"/>
    <property type="project" value="TreeGrafter"/>
</dbReference>
<dbReference type="FunFam" id="2.10.25.10:FF:000006">
    <property type="entry name" value="Versican core protein-like isoform 1"/>
    <property type="match status" value="1"/>
</dbReference>
<dbReference type="GO" id="GO:0016358">
    <property type="term" value="P:dendrite development"/>
    <property type="evidence" value="ECO:0007669"/>
    <property type="project" value="UniProtKB-ARBA"/>
</dbReference>
<dbReference type="Pfam" id="PF00354">
    <property type="entry name" value="Pentaxin"/>
    <property type="match status" value="1"/>
</dbReference>
<feature type="disulfide bond" evidence="10">
    <location>
        <begin position="1422"/>
        <end position="1431"/>
    </location>
</feature>
<feature type="domain" description="HYR" evidence="13">
    <location>
        <begin position="747"/>
        <end position="831"/>
    </location>
</feature>
<feature type="domain" description="Sushi" evidence="14">
    <location>
        <begin position="1"/>
        <end position="51"/>
    </location>
</feature>
<dbReference type="GO" id="GO:0050877">
    <property type="term" value="P:nervous system process"/>
    <property type="evidence" value="ECO:0007669"/>
    <property type="project" value="UniProtKB-ARBA"/>
</dbReference>
<feature type="disulfide bond" evidence="10">
    <location>
        <begin position="1840"/>
        <end position="1849"/>
    </location>
</feature>
<dbReference type="GO" id="GO:0007411">
    <property type="term" value="P:axon guidance"/>
    <property type="evidence" value="ECO:0007669"/>
    <property type="project" value="TreeGrafter"/>
</dbReference>
<dbReference type="PROSITE" id="PS00022">
    <property type="entry name" value="EGF_1"/>
    <property type="match status" value="23"/>
</dbReference>
<keyword evidence="7" id="KW-0677">Repeat</keyword>
<dbReference type="GO" id="GO:0030855">
    <property type="term" value="P:epithelial cell differentiation"/>
    <property type="evidence" value="ECO:0007669"/>
    <property type="project" value="UniProtKB-ARBA"/>
</dbReference>
<dbReference type="Gene3D" id="2.10.50.10">
    <property type="entry name" value="Tumor Necrosis Factor Receptor, subunit A, domain 2"/>
    <property type="match status" value="2"/>
</dbReference>
<evidence type="ECO:0000259" key="13">
    <source>
        <dbReference type="PROSITE" id="PS50825"/>
    </source>
</evidence>
<feature type="domain" description="EGF-like" evidence="12">
    <location>
        <begin position="2042"/>
        <end position="2080"/>
    </location>
</feature>
<evidence type="ECO:0000256" key="1">
    <source>
        <dbReference type="ARBA" id="ARBA00004498"/>
    </source>
</evidence>
<keyword evidence="4" id="KW-0272">Extracellular matrix</keyword>
<dbReference type="GO" id="GO:0005509">
    <property type="term" value="F:calcium ion binding"/>
    <property type="evidence" value="ECO:0007669"/>
    <property type="project" value="InterPro"/>
</dbReference>
<dbReference type="InterPro" id="IPR009030">
    <property type="entry name" value="Growth_fac_rcpt_cys_sf"/>
</dbReference>
<feature type="domain" description="HYR" evidence="13">
    <location>
        <begin position="598"/>
        <end position="684"/>
    </location>
</feature>
<dbReference type="FunFam" id="2.10.25.10:FF:000434">
    <property type="entry name" value="Predicted protein"/>
    <property type="match status" value="1"/>
</dbReference>
<feature type="domain" description="EGF-like" evidence="12">
    <location>
        <begin position="1434"/>
        <end position="1470"/>
    </location>
</feature>
<dbReference type="PRINTS" id="PR00010">
    <property type="entry name" value="EGFBLOOD"/>
</dbReference>
<dbReference type="GO" id="GO:0007219">
    <property type="term" value="P:Notch signaling pathway"/>
    <property type="evidence" value="ECO:0007669"/>
    <property type="project" value="TreeGrafter"/>
</dbReference>
<feature type="disulfide bond" evidence="10">
    <location>
        <begin position="1688"/>
        <end position="1697"/>
    </location>
</feature>
<feature type="domain" description="EGF-like" evidence="12">
    <location>
        <begin position="1700"/>
        <end position="1736"/>
    </location>
</feature>
<feature type="domain" description="EGF-like" evidence="12">
    <location>
        <begin position="2329"/>
        <end position="2364"/>
    </location>
</feature>
<feature type="domain" description="EGF-like" evidence="12">
    <location>
        <begin position="1472"/>
        <end position="1508"/>
    </location>
</feature>
<feature type="disulfide bond" evidence="10">
    <location>
        <begin position="1574"/>
        <end position="1583"/>
    </location>
</feature>
<feature type="domain" description="EGF-like" evidence="12">
    <location>
        <begin position="1548"/>
        <end position="1584"/>
    </location>
</feature>
<feature type="domain" description="EGF-like" evidence="12">
    <location>
        <begin position="1586"/>
        <end position="1622"/>
    </location>
</feature>
<keyword evidence="11" id="KW-0768">Sushi</keyword>
<feature type="disulfide bond" evidence="10">
    <location>
        <begin position="2030"/>
        <end position="2039"/>
    </location>
</feature>
<dbReference type="InterPro" id="IPR001881">
    <property type="entry name" value="EGF-like_Ca-bd_dom"/>
</dbReference>
<feature type="domain" description="EGF-like" evidence="12">
    <location>
        <begin position="1510"/>
        <end position="1546"/>
    </location>
</feature>
<dbReference type="SUPFAM" id="SSF49899">
    <property type="entry name" value="Concanavalin A-like lectins/glucanases"/>
    <property type="match status" value="1"/>
</dbReference>
<dbReference type="GO" id="GO:0009986">
    <property type="term" value="C:cell surface"/>
    <property type="evidence" value="ECO:0007669"/>
    <property type="project" value="TreeGrafter"/>
</dbReference>
<feature type="disulfide bond" evidence="10">
    <location>
        <begin position="2354"/>
        <end position="2363"/>
    </location>
</feature>
<feature type="domain" description="EGF-like" evidence="12">
    <location>
        <begin position="2366"/>
        <end position="2401"/>
    </location>
</feature>
<dbReference type="GO" id="GO:0051240">
    <property type="term" value="P:positive regulation of multicellular organismal process"/>
    <property type="evidence" value="ECO:0007669"/>
    <property type="project" value="UniProtKB-ARBA"/>
</dbReference>
<dbReference type="GO" id="GO:0005886">
    <property type="term" value="C:plasma membrane"/>
    <property type="evidence" value="ECO:0007669"/>
    <property type="project" value="TreeGrafter"/>
</dbReference>
<dbReference type="InterPro" id="IPR051355">
    <property type="entry name" value="Notch/Slit_guidance"/>
</dbReference>
<feature type="disulfide bond" evidence="10">
    <location>
        <begin position="2051"/>
        <end position="2068"/>
    </location>
</feature>
<evidence type="ECO:0000256" key="11">
    <source>
        <dbReference type="PROSITE-ProRule" id="PRU00302"/>
    </source>
</evidence>
<feature type="domain" description="Sushi" evidence="14">
    <location>
        <begin position="408"/>
        <end position="472"/>
    </location>
</feature>
<dbReference type="FunFam" id="2.10.25.10:FF:000123">
    <property type="entry name" value="Crumbs homolog 1 (Drosophila)"/>
    <property type="match status" value="1"/>
</dbReference>
<evidence type="ECO:0000259" key="15">
    <source>
        <dbReference type="PROSITE" id="PS51828"/>
    </source>
</evidence>
<reference evidence="16" key="1">
    <citation type="journal article" date="2023" name="G3 (Bethesda)">
        <title>Whole genome assembly and annotation of the endangered Caribbean coral Acropora cervicornis.</title>
        <authorList>
            <person name="Selwyn J.D."/>
            <person name="Vollmer S.V."/>
        </authorList>
    </citation>
    <scope>NUCLEOTIDE SEQUENCE</scope>
    <source>
        <strain evidence="16">K2</strain>
    </source>
</reference>
<keyword evidence="17" id="KW-1185">Reference proteome</keyword>
<dbReference type="GO" id="GO:0051241">
    <property type="term" value="P:negative regulation of multicellular organismal process"/>
    <property type="evidence" value="ECO:0007669"/>
    <property type="project" value="UniProtKB-ARBA"/>
</dbReference>
<feature type="domain" description="EGF-like" evidence="12">
    <location>
        <begin position="1738"/>
        <end position="1774"/>
    </location>
</feature>
<feature type="domain" description="EGF-like" evidence="12">
    <location>
        <begin position="1928"/>
        <end position="1964"/>
    </location>
</feature>
<organism evidence="16 17">
    <name type="scientific">Acropora cervicornis</name>
    <name type="common">Staghorn coral</name>
    <dbReference type="NCBI Taxonomy" id="6130"/>
    <lineage>
        <taxon>Eukaryota</taxon>
        <taxon>Metazoa</taxon>
        <taxon>Cnidaria</taxon>
        <taxon>Anthozoa</taxon>
        <taxon>Hexacorallia</taxon>
        <taxon>Scleractinia</taxon>
        <taxon>Astrocoeniina</taxon>
        <taxon>Acroporidae</taxon>
        <taxon>Acropora</taxon>
    </lineage>
</organism>
<dbReference type="InterPro" id="IPR000742">
    <property type="entry name" value="EGF"/>
</dbReference>
<keyword evidence="9" id="KW-0325">Glycoprotein</keyword>
<feature type="domain" description="HYR" evidence="13">
    <location>
        <begin position="111"/>
        <end position="195"/>
    </location>
</feature>
<dbReference type="SUPFAM" id="SSF57196">
    <property type="entry name" value="EGF/Laminin"/>
    <property type="match status" value="9"/>
</dbReference>
<feature type="disulfide bond" evidence="10">
    <location>
        <begin position="1346"/>
        <end position="1355"/>
    </location>
</feature>
<evidence type="ECO:0000313" key="17">
    <source>
        <dbReference type="Proteomes" id="UP001249851"/>
    </source>
</evidence>
<evidence type="ECO:0000256" key="8">
    <source>
        <dbReference type="ARBA" id="ARBA00023157"/>
    </source>
</evidence>
<dbReference type="Pfam" id="PF02494">
    <property type="entry name" value="HYR"/>
    <property type="match status" value="5"/>
</dbReference>
<keyword evidence="2" id="KW-0217">Developmental protein</keyword>
<feature type="domain" description="EGF-like" evidence="12">
    <location>
        <begin position="1852"/>
        <end position="1888"/>
    </location>
</feature>
<dbReference type="FunFam" id="2.10.25.10:FF:000172">
    <property type="entry name" value="FAT atypical cadherin 3"/>
    <property type="match status" value="1"/>
</dbReference>
<feature type="disulfide bond" evidence="10">
    <location>
        <begin position="1612"/>
        <end position="1621"/>
    </location>
</feature>
<dbReference type="SMART" id="SM00181">
    <property type="entry name" value="EGF"/>
    <property type="match status" value="24"/>
</dbReference>
<dbReference type="InterPro" id="IPR011641">
    <property type="entry name" value="Tyr-kin_ephrin_A/B_rcpt-like"/>
</dbReference>
<evidence type="ECO:0000256" key="10">
    <source>
        <dbReference type="PROSITE-ProRule" id="PRU00076"/>
    </source>
</evidence>
<dbReference type="Gene3D" id="2.60.120.200">
    <property type="match status" value="1"/>
</dbReference>
<dbReference type="PROSITE" id="PS51828">
    <property type="entry name" value="PTX_2"/>
    <property type="match status" value="1"/>
</dbReference>
<feature type="domain" description="EGF-like" evidence="12">
    <location>
        <begin position="1814"/>
        <end position="1850"/>
    </location>
</feature>
<dbReference type="FunFam" id="2.10.25.10:FF:000327">
    <property type="entry name" value="neurogenic locus notch homolog protein 4"/>
    <property type="match status" value="2"/>
</dbReference>
<evidence type="ECO:0000256" key="7">
    <source>
        <dbReference type="ARBA" id="ARBA00022737"/>
    </source>
</evidence>
<feature type="disulfide bond" evidence="10">
    <location>
        <begin position="2333"/>
        <end position="2343"/>
    </location>
</feature>
<feature type="domain" description="EGF-like" evidence="12">
    <location>
        <begin position="2004"/>
        <end position="2040"/>
    </location>
</feature>
<feature type="domain" description="Sushi" evidence="14">
    <location>
        <begin position="473"/>
        <end position="536"/>
    </location>
</feature>
<dbReference type="GO" id="GO:0048646">
    <property type="term" value="P:anatomical structure formation involved in morphogenesis"/>
    <property type="evidence" value="ECO:0007669"/>
    <property type="project" value="UniProtKB-ARBA"/>
</dbReference>
<dbReference type="InterPro" id="IPR000436">
    <property type="entry name" value="Sushi_SCR_CCP_dom"/>
</dbReference>
<dbReference type="GO" id="GO:0043005">
    <property type="term" value="C:neuron projection"/>
    <property type="evidence" value="ECO:0007669"/>
    <property type="project" value="UniProtKB-ARBA"/>
</dbReference>
<feature type="domain" description="Sushi" evidence="14">
    <location>
        <begin position="685"/>
        <end position="748"/>
    </location>
</feature>
<comment type="caution">
    <text evidence="10">Lacks conserved residue(s) required for the propagation of feature annotation.</text>
</comment>
<feature type="disulfide bond" evidence="10">
    <location>
        <begin position="2370"/>
        <end position="2380"/>
    </location>
</feature>
<feature type="domain" description="EGF-like" evidence="12">
    <location>
        <begin position="1396"/>
        <end position="1432"/>
    </location>
</feature>
<feature type="disulfide bond" evidence="10">
    <location>
        <begin position="2108"/>
        <end position="2117"/>
    </location>
</feature>
<feature type="disulfide bond" evidence="10">
    <location>
        <begin position="1536"/>
        <end position="1545"/>
    </location>
</feature>
<keyword evidence="6" id="KW-0732">Signal</keyword>
<feature type="domain" description="Sushi" evidence="14">
    <location>
        <begin position="196"/>
        <end position="260"/>
    </location>
</feature>
<feature type="domain" description="EGF-like" evidence="12">
    <location>
        <begin position="1358"/>
        <end position="1394"/>
    </location>
</feature>
<comment type="caution">
    <text evidence="16">The sequence shown here is derived from an EMBL/GenBank/DDBJ whole genome shotgun (WGS) entry which is preliminary data.</text>
</comment>
<feature type="domain" description="EGF-like" evidence="12">
    <location>
        <begin position="1624"/>
        <end position="1660"/>
    </location>
</feature>
<feature type="disulfide bond" evidence="10">
    <location>
        <begin position="1992"/>
        <end position="2001"/>
    </location>
</feature>
<dbReference type="FunFam" id="2.10.25.10:FF:000122">
    <property type="entry name" value="Protein crumbs homolog 2"/>
    <property type="match status" value="2"/>
</dbReference>
<dbReference type="PROSITE" id="PS01187">
    <property type="entry name" value="EGF_CA"/>
    <property type="match status" value="6"/>
</dbReference>
<feature type="domain" description="EGF-like" evidence="12">
    <location>
        <begin position="1966"/>
        <end position="2002"/>
    </location>
</feature>
<comment type="subcellular location">
    <subcellularLocation>
        <location evidence="1">Secreted</location>
        <location evidence="1">Extracellular space</location>
        <location evidence="1">Extracellular matrix</location>
    </subcellularLocation>
</comment>
<protein>
    <submittedName>
        <fullName evidence="16">Fibropellin-1</fullName>
    </submittedName>
</protein>
<feature type="disulfide bond" evidence="10">
    <location>
        <begin position="1764"/>
        <end position="1773"/>
    </location>
</feature>
<dbReference type="SUPFAM" id="SSF57184">
    <property type="entry name" value="Growth factor receptor domain"/>
    <property type="match status" value="5"/>
</dbReference>
<dbReference type="InterPro" id="IPR013032">
    <property type="entry name" value="EGF-like_CS"/>
</dbReference>
<dbReference type="Pfam" id="PF07699">
    <property type="entry name" value="Ephrin_rec_like"/>
    <property type="match status" value="3"/>
</dbReference>
<dbReference type="Proteomes" id="UP001249851">
    <property type="component" value="Unassembled WGS sequence"/>
</dbReference>
<feature type="disulfide bond" evidence="10">
    <location>
        <begin position="1650"/>
        <end position="1659"/>
    </location>
</feature>
<dbReference type="InterPro" id="IPR001759">
    <property type="entry name" value="PTX_dom"/>
</dbReference>
<dbReference type="FunFam" id="2.10.25.10:FF:000472">
    <property type="entry name" value="Uncharacterized protein, isoform A"/>
    <property type="match status" value="1"/>
</dbReference>
<feature type="disulfide bond" evidence="10">
    <location>
        <begin position="2391"/>
        <end position="2400"/>
    </location>
</feature>
<evidence type="ECO:0000259" key="14">
    <source>
        <dbReference type="PROSITE" id="PS50923"/>
    </source>
</evidence>
<evidence type="ECO:0000256" key="3">
    <source>
        <dbReference type="ARBA" id="ARBA00022525"/>
    </source>
</evidence>